<evidence type="ECO:0000313" key="2">
    <source>
        <dbReference type="EMBL" id="VFK33219.1"/>
    </source>
</evidence>
<dbReference type="EMBL" id="CAADFM010000004">
    <property type="protein sequence ID" value="VFK06790.1"/>
    <property type="molecule type" value="Genomic_DNA"/>
</dbReference>
<reference evidence="1" key="1">
    <citation type="submission" date="2019-02" db="EMBL/GenBank/DDBJ databases">
        <authorList>
            <person name="Gruber-Vodicka R. H."/>
            <person name="Seah K. B. B."/>
        </authorList>
    </citation>
    <scope>NUCLEOTIDE SEQUENCE</scope>
    <source>
        <strain evidence="1">BECK_S312</strain>
        <strain evidence="2">BECK_S426</strain>
    </source>
</reference>
<accession>A0A450VPT9</accession>
<sequence>MEGVGPIIDGLGHQGLVFIEQEIIFFEAMIGGCNLLGVGNLPGNRPFIVVMGSLVFPIRIFHRIGYVGIAYRSLFHYRDDLKYG</sequence>
<dbReference type="AlphaFoldDB" id="A0A450VPT9"/>
<name>A0A450VPT9_9GAMM</name>
<protein>
    <submittedName>
        <fullName evidence="1">Uncharacterized protein</fullName>
    </submittedName>
</protein>
<organism evidence="1">
    <name type="scientific">Candidatus Kentrum sp. LPFa</name>
    <dbReference type="NCBI Taxonomy" id="2126335"/>
    <lineage>
        <taxon>Bacteria</taxon>
        <taxon>Pseudomonadati</taxon>
        <taxon>Pseudomonadota</taxon>
        <taxon>Gammaproteobacteria</taxon>
        <taxon>Candidatus Kentrum</taxon>
    </lineage>
</organism>
<evidence type="ECO:0000313" key="1">
    <source>
        <dbReference type="EMBL" id="VFK06790.1"/>
    </source>
</evidence>
<dbReference type="EMBL" id="CAADFP010000197">
    <property type="protein sequence ID" value="VFK33219.1"/>
    <property type="molecule type" value="Genomic_DNA"/>
</dbReference>
<gene>
    <name evidence="1" type="ORF">BECKLPF1236A_GA0070988_1000440</name>
    <name evidence="2" type="ORF">BECKLPF1236C_GA0070990_101974</name>
</gene>
<proteinExistence type="predicted"/>